<dbReference type="Gene3D" id="1.20.120.450">
    <property type="entry name" value="dinb family like domain"/>
    <property type="match status" value="1"/>
</dbReference>
<organism evidence="2">
    <name type="scientific">Micromonospora carbonacea</name>
    <dbReference type="NCBI Taxonomy" id="47853"/>
    <lineage>
        <taxon>Bacteria</taxon>
        <taxon>Bacillati</taxon>
        <taxon>Actinomycetota</taxon>
        <taxon>Actinomycetes</taxon>
        <taxon>Micromonosporales</taxon>
        <taxon>Micromonosporaceae</taxon>
        <taxon>Micromonospora</taxon>
    </lineage>
</organism>
<proteinExistence type="predicted"/>
<evidence type="ECO:0000259" key="1">
    <source>
        <dbReference type="Pfam" id="PF12867"/>
    </source>
</evidence>
<accession>A0A7D6CFB4</accession>
<name>A0A7D6CFB4_9ACTN</name>
<dbReference type="InterPro" id="IPR034660">
    <property type="entry name" value="DinB/YfiT-like"/>
</dbReference>
<sequence length="177" mass="19164">MEVNDVLTETYGRLPALVRAAVDGLSPEQLRRAPAPGGNPVGWLVWHLTRVQDHHVADLLDAEQLWATGDWAGRFGLAADPDDTGYAHTPDRVASVAPESARVLVDYHDAVAERTRGFLAGLRPADLDRVVDEAWDPPVTLGVRLVSVAEDDLQHVGQAGYVRGLLLQEGARLTHSA</sequence>
<feature type="domain" description="DinB-like" evidence="1">
    <location>
        <begin position="13"/>
        <end position="159"/>
    </location>
</feature>
<gene>
    <name evidence="2" type="ORF">HZU44_08910</name>
</gene>
<dbReference type="NCBIfam" id="NF047843">
    <property type="entry name" value="MST_Rv0443"/>
    <property type="match status" value="1"/>
</dbReference>
<dbReference type="AlphaFoldDB" id="A0A7D6CFB4"/>
<reference evidence="2" key="1">
    <citation type="submission" date="2020-08" db="EMBL/GenBank/DDBJ databases">
        <title>A bifunctional nitrone conjugated secondary metabolite targeting the ribosome.</title>
        <authorList>
            <person name="Limbrick E.M."/>
            <person name="Graf M."/>
            <person name="Derewacz D.K."/>
            <person name="Nguyen F."/>
            <person name="Spraggins J.M."/>
            <person name="Wieland M."/>
            <person name="Ynigez-Gutierrez A.E."/>
            <person name="Reisman B.J."/>
            <person name="Zinshteyn B."/>
            <person name="McCulloch K."/>
            <person name="Iverson T.M."/>
            <person name="Green R."/>
            <person name="Wilson D.N."/>
            <person name="Bachmann B.O."/>
        </authorList>
    </citation>
    <scope>NUCLEOTIDE SEQUENCE</scope>
    <source>
        <strain evidence="2">Africana</strain>
    </source>
</reference>
<evidence type="ECO:0000313" key="2">
    <source>
        <dbReference type="EMBL" id="QLK00149.1"/>
    </source>
</evidence>
<dbReference type="SUPFAM" id="SSF109854">
    <property type="entry name" value="DinB/YfiT-like putative metalloenzymes"/>
    <property type="match status" value="1"/>
</dbReference>
<protein>
    <submittedName>
        <fullName evidence="2">DUF664 domain-containing protein</fullName>
    </submittedName>
</protein>
<dbReference type="Pfam" id="PF12867">
    <property type="entry name" value="DinB_2"/>
    <property type="match status" value="1"/>
</dbReference>
<dbReference type="InterPro" id="IPR024775">
    <property type="entry name" value="DinB-like"/>
</dbReference>
<dbReference type="EMBL" id="CP058905">
    <property type="protein sequence ID" value="QLK00149.1"/>
    <property type="molecule type" value="Genomic_DNA"/>
</dbReference>